<name>A0ABU2CAI2_9BURK</name>
<evidence type="ECO:0008006" key="3">
    <source>
        <dbReference type="Google" id="ProtNLM"/>
    </source>
</evidence>
<proteinExistence type="predicted"/>
<keyword evidence="2" id="KW-1185">Reference proteome</keyword>
<dbReference type="Proteomes" id="UP001180487">
    <property type="component" value="Unassembled WGS sequence"/>
</dbReference>
<accession>A0ABU2CAI2</accession>
<gene>
    <name evidence="1" type="ORF">J2X19_003018</name>
</gene>
<dbReference type="EMBL" id="JAVDXT010000002">
    <property type="protein sequence ID" value="MDR7378339.1"/>
    <property type="molecule type" value="Genomic_DNA"/>
</dbReference>
<sequence>MNKQKYMQKNRYQKVLVVCPGNAMTAGPEALHQLVERMNALGQPAAMVYHPFDQTFTTPQAYKKYNAPVQQYQDQPGNLILFPEIFTKLALKTCAAQAAIWWMSVNNFTCVRYQNPLRDKLRYLKNQIKGRIPWRGLDALRGLPHFAQSHYASLFLQEHGIEALSLSDPIPVYTEAAYLASLPERLAQAQRINRIFYNPHKGAAITAQLRAAFPAWDFMPLTGYNRQQLADHFLSGKIYMDFGHHPGKDRLPREAVLHGCCAITGLYGSAANSVDIPMDIRYKLDPLAPDFVANFGREVQRIFDATVESQNDFLAYRTAIMQEPANFDKQIVAAFLE</sequence>
<organism evidence="1 2">
    <name type="scientific">Rhodoferax ferrireducens</name>
    <dbReference type="NCBI Taxonomy" id="192843"/>
    <lineage>
        <taxon>Bacteria</taxon>
        <taxon>Pseudomonadati</taxon>
        <taxon>Pseudomonadota</taxon>
        <taxon>Betaproteobacteria</taxon>
        <taxon>Burkholderiales</taxon>
        <taxon>Comamonadaceae</taxon>
        <taxon>Rhodoferax</taxon>
    </lineage>
</organism>
<protein>
    <recommendedName>
        <fullName evidence="3">DUF3880 domain-containing protein</fullName>
    </recommendedName>
</protein>
<evidence type="ECO:0000313" key="1">
    <source>
        <dbReference type="EMBL" id="MDR7378339.1"/>
    </source>
</evidence>
<dbReference type="RefSeq" id="WP_310374353.1">
    <property type="nucleotide sequence ID" value="NZ_JAVDXT010000002.1"/>
</dbReference>
<reference evidence="1 2" key="1">
    <citation type="submission" date="2023-07" db="EMBL/GenBank/DDBJ databases">
        <title>Sorghum-associated microbial communities from plants grown in Nebraska, USA.</title>
        <authorList>
            <person name="Schachtman D."/>
        </authorList>
    </citation>
    <scope>NUCLEOTIDE SEQUENCE [LARGE SCALE GENOMIC DNA]</scope>
    <source>
        <strain evidence="1 2">BE313</strain>
    </source>
</reference>
<comment type="caution">
    <text evidence="1">The sequence shown here is derived from an EMBL/GenBank/DDBJ whole genome shotgun (WGS) entry which is preliminary data.</text>
</comment>
<evidence type="ECO:0000313" key="2">
    <source>
        <dbReference type="Proteomes" id="UP001180487"/>
    </source>
</evidence>